<feature type="transmembrane region" description="Helical" evidence="2">
    <location>
        <begin position="12"/>
        <end position="30"/>
    </location>
</feature>
<organism evidence="3 4">
    <name type="scientific">Flavimaricola marinus</name>
    <dbReference type="NCBI Taxonomy" id="1819565"/>
    <lineage>
        <taxon>Bacteria</taxon>
        <taxon>Pseudomonadati</taxon>
        <taxon>Pseudomonadota</taxon>
        <taxon>Alphaproteobacteria</taxon>
        <taxon>Rhodobacterales</taxon>
        <taxon>Paracoccaceae</taxon>
        <taxon>Flavimaricola</taxon>
    </lineage>
</organism>
<dbReference type="Proteomes" id="UP000201613">
    <property type="component" value="Unassembled WGS sequence"/>
</dbReference>
<keyword evidence="4" id="KW-1185">Reference proteome</keyword>
<proteinExistence type="predicted"/>
<gene>
    <name evidence="3" type="ORF">LOM8899_00651</name>
</gene>
<keyword evidence="1" id="KW-0175">Coiled coil</keyword>
<dbReference type="AlphaFoldDB" id="A0A238LAS2"/>
<feature type="coiled-coil region" evidence="1">
    <location>
        <begin position="92"/>
        <end position="119"/>
    </location>
</feature>
<evidence type="ECO:0000313" key="3">
    <source>
        <dbReference type="EMBL" id="SMY06524.1"/>
    </source>
</evidence>
<sequence length="124" mass="13891">MKTFRRFLAANPIGVLIFVIAIGAALTFGVRFGSEAWYFRDPAHREQTLESWMTPRYVGMSWGLPKEVIGPLMNLDPDHPRDGTPPTLDEVTADLGISLEELQQRIEAAKTRIEAERAAARARP</sequence>
<keyword evidence="2" id="KW-0472">Membrane</keyword>
<keyword evidence="2" id="KW-1133">Transmembrane helix</keyword>
<evidence type="ECO:0000313" key="4">
    <source>
        <dbReference type="Proteomes" id="UP000201613"/>
    </source>
</evidence>
<evidence type="ECO:0000256" key="2">
    <source>
        <dbReference type="SAM" id="Phobius"/>
    </source>
</evidence>
<evidence type="ECO:0000256" key="1">
    <source>
        <dbReference type="SAM" id="Coils"/>
    </source>
</evidence>
<reference evidence="3 4" key="1">
    <citation type="submission" date="2017-05" db="EMBL/GenBank/DDBJ databases">
        <authorList>
            <person name="Song R."/>
            <person name="Chenine A.L."/>
            <person name="Ruprecht R.M."/>
        </authorList>
    </citation>
    <scope>NUCLEOTIDE SEQUENCE [LARGE SCALE GENOMIC DNA]</scope>
    <source>
        <strain evidence="3 4">CECT 8899</strain>
    </source>
</reference>
<name>A0A238LAS2_9RHOB</name>
<dbReference type="EMBL" id="FXZK01000001">
    <property type="protein sequence ID" value="SMY06524.1"/>
    <property type="molecule type" value="Genomic_DNA"/>
</dbReference>
<accession>A0A238LAS2</accession>
<dbReference type="RefSeq" id="WP_168770456.1">
    <property type="nucleotide sequence ID" value="NZ_FXZK01000001.1"/>
</dbReference>
<protein>
    <submittedName>
        <fullName evidence="3">Uncharacterized protein</fullName>
    </submittedName>
</protein>
<keyword evidence="2" id="KW-0812">Transmembrane</keyword>